<reference evidence="1" key="1">
    <citation type="journal article" date="2023" name="Science">
        <title>Genome structures resolve the early diversification of teleost fishes.</title>
        <authorList>
            <person name="Parey E."/>
            <person name="Louis A."/>
            <person name="Montfort J."/>
            <person name="Bouchez O."/>
            <person name="Roques C."/>
            <person name="Iampietro C."/>
            <person name="Lluch J."/>
            <person name="Castinel A."/>
            <person name="Donnadieu C."/>
            <person name="Desvignes T."/>
            <person name="Floi Bucao C."/>
            <person name="Jouanno E."/>
            <person name="Wen M."/>
            <person name="Mejri S."/>
            <person name="Dirks R."/>
            <person name="Jansen H."/>
            <person name="Henkel C."/>
            <person name="Chen W.J."/>
            <person name="Zahm M."/>
            <person name="Cabau C."/>
            <person name="Klopp C."/>
            <person name="Thompson A.W."/>
            <person name="Robinson-Rechavi M."/>
            <person name="Braasch I."/>
            <person name="Lecointre G."/>
            <person name="Bobe J."/>
            <person name="Postlethwait J.H."/>
            <person name="Berthelot C."/>
            <person name="Roest Crollius H."/>
            <person name="Guiguen Y."/>
        </authorList>
    </citation>
    <scope>NUCLEOTIDE SEQUENCE</scope>
    <source>
        <strain evidence="1">NC1722</strain>
    </source>
</reference>
<sequence>MSNLQSHPVVQGVIKVKAQLSLLAVVTEPEPDESCNARGEQPRTFNLHLLGQERRRKRSVAVNDRRHLGVRGGGSIPVSVTSREPGLIVLVGEVGKLRQRG</sequence>
<dbReference type="Proteomes" id="UP001221898">
    <property type="component" value="Unassembled WGS sequence"/>
</dbReference>
<name>A0AAD7WLE0_9TELE</name>
<gene>
    <name evidence="1" type="ORF">AAFF_G00387540</name>
</gene>
<evidence type="ECO:0000313" key="1">
    <source>
        <dbReference type="EMBL" id="KAJ8401172.1"/>
    </source>
</evidence>
<keyword evidence="2" id="KW-1185">Reference proteome</keyword>
<dbReference type="AlphaFoldDB" id="A0AAD7WLE0"/>
<protein>
    <submittedName>
        <fullName evidence="1">Uncharacterized protein</fullName>
    </submittedName>
</protein>
<proteinExistence type="predicted"/>
<accession>A0AAD7WLE0</accession>
<organism evidence="1 2">
    <name type="scientific">Aldrovandia affinis</name>
    <dbReference type="NCBI Taxonomy" id="143900"/>
    <lineage>
        <taxon>Eukaryota</taxon>
        <taxon>Metazoa</taxon>
        <taxon>Chordata</taxon>
        <taxon>Craniata</taxon>
        <taxon>Vertebrata</taxon>
        <taxon>Euteleostomi</taxon>
        <taxon>Actinopterygii</taxon>
        <taxon>Neopterygii</taxon>
        <taxon>Teleostei</taxon>
        <taxon>Notacanthiformes</taxon>
        <taxon>Halosauridae</taxon>
        <taxon>Aldrovandia</taxon>
    </lineage>
</organism>
<dbReference type="EMBL" id="JAINUG010000072">
    <property type="protein sequence ID" value="KAJ8401172.1"/>
    <property type="molecule type" value="Genomic_DNA"/>
</dbReference>
<comment type="caution">
    <text evidence="1">The sequence shown here is derived from an EMBL/GenBank/DDBJ whole genome shotgun (WGS) entry which is preliminary data.</text>
</comment>
<evidence type="ECO:0000313" key="2">
    <source>
        <dbReference type="Proteomes" id="UP001221898"/>
    </source>
</evidence>